<gene>
    <name evidence="1" type="ORF">HPB49_021745</name>
</gene>
<accession>A0ACB8CBE8</accession>
<dbReference type="Proteomes" id="UP000821865">
    <property type="component" value="Chromosome 8"/>
</dbReference>
<reference evidence="1" key="1">
    <citation type="submission" date="2020-05" db="EMBL/GenBank/DDBJ databases">
        <title>Large-scale comparative analyses of tick genomes elucidate their genetic diversity and vector capacities.</title>
        <authorList>
            <person name="Jia N."/>
            <person name="Wang J."/>
            <person name="Shi W."/>
            <person name="Du L."/>
            <person name="Sun Y."/>
            <person name="Zhan W."/>
            <person name="Jiang J."/>
            <person name="Wang Q."/>
            <person name="Zhang B."/>
            <person name="Ji P."/>
            <person name="Sakyi L.B."/>
            <person name="Cui X."/>
            <person name="Yuan T."/>
            <person name="Jiang B."/>
            <person name="Yang W."/>
            <person name="Lam T.T.-Y."/>
            <person name="Chang Q."/>
            <person name="Ding S."/>
            <person name="Wang X."/>
            <person name="Zhu J."/>
            <person name="Ruan X."/>
            <person name="Zhao L."/>
            <person name="Wei J."/>
            <person name="Que T."/>
            <person name="Du C."/>
            <person name="Cheng J."/>
            <person name="Dai P."/>
            <person name="Han X."/>
            <person name="Huang E."/>
            <person name="Gao Y."/>
            <person name="Liu J."/>
            <person name="Shao H."/>
            <person name="Ye R."/>
            <person name="Li L."/>
            <person name="Wei W."/>
            <person name="Wang X."/>
            <person name="Wang C."/>
            <person name="Yang T."/>
            <person name="Huo Q."/>
            <person name="Li W."/>
            <person name="Guo W."/>
            <person name="Chen H."/>
            <person name="Zhou L."/>
            <person name="Ni X."/>
            <person name="Tian J."/>
            <person name="Zhou Y."/>
            <person name="Sheng Y."/>
            <person name="Liu T."/>
            <person name="Pan Y."/>
            <person name="Xia L."/>
            <person name="Li J."/>
            <person name="Zhao F."/>
            <person name="Cao W."/>
        </authorList>
    </citation>
    <scope>NUCLEOTIDE SEQUENCE</scope>
    <source>
        <strain evidence="1">Dsil-2018</strain>
    </source>
</reference>
<dbReference type="EMBL" id="CM023477">
    <property type="protein sequence ID" value="KAH7938211.1"/>
    <property type="molecule type" value="Genomic_DNA"/>
</dbReference>
<protein>
    <submittedName>
        <fullName evidence="1">Uncharacterized protein</fullName>
    </submittedName>
</protein>
<sequence length="504" mass="57296">MSPVEAATTSLAGRSPAGAPKEMADGVPESRPMAARRGWRGGDQGQNRRAGGDISATTDSDESGLTPLSATTTMTSSLRGTTATTYYYRCPDRDTQWASRFGQDRVQPSAATRTQRTTSRFSISRDFKIDDLHNEIKDLERRLKESERENKALKRVQARQERELLKAESARRHEGPDASRAHAEEVRALRALLAEGRDRLREYEKKLHLRNCELQKMRQALADLQHHIDEKQTLVEKEAEMQSKIQQLEKEVQERNTEVHELRRKLDAVQLSYKKELVKEKAQNKSFQKQMQALRADNELLQRKIKDASAQSILLSHRDFLSYNGVSSDPKSIFMGMDQEKKERLLSRLRDIDLSGTFVKNTTKRPRAARRLSMDSQQSRLRLRFNAANDLLLNESLSSESSPTERMPPLGPNVVKARRMSDTLVKSRRGDSLSSILEMQTLQIHSSRSEDAAENIIQRDSAESSSSKEKAEIGKREKFVLNDRELAGEKPATAHTAVDDFLRW</sequence>
<proteinExistence type="predicted"/>
<organism evidence="1 2">
    <name type="scientific">Dermacentor silvarum</name>
    <name type="common">Tick</name>
    <dbReference type="NCBI Taxonomy" id="543639"/>
    <lineage>
        <taxon>Eukaryota</taxon>
        <taxon>Metazoa</taxon>
        <taxon>Ecdysozoa</taxon>
        <taxon>Arthropoda</taxon>
        <taxon>Chelicerata</taxon>
        <taxon>Arachnida</taxon>
        <taxon>Acari</taxon>
        <taxon>Parasitiformes</taxon>
        <taxon>Ixodida</taxon>
        <taxon>Ixodoidea</taxon>
        <taxon>Ixodidae</taxon>
        <taxon>Rhipicephalinae</taxon>
        <taxon>Dermacentor</taxon>
    </lineage>
</organism>
<comment type="caution">
    <text evidence="1">The sequence shown here is derived from an EMBL/GenBank/DDBJ whole genome shotgun (WGS) entry which is preliminary data.</text>
</comment>
<evidence type="ECO:0000313" key="2">
    <source>
        <dbReference type="Proteomes" id="UP000821865"/>
    </source>
</evidence>
<name>A0ACB8CBE8_DERSI</name>
<keyword evidence="2" id="KW-1185">Reference proteome</keyword>
<evidence type="ECO:0000313" key="1">
    <source>
        <dbReference type="EMBL" id="KAH7938211.1"/>
    </source>
</evidence>